<keyword evidence="3" id="KW-0472">Membrane</keyword>
<gene>
    <name evidence="5" type="ORF">OESDEN_15461</name>
</gene>
<dbReference type="Pfam" id="PF01484">
    <property type="entry name" value="Col_cuticle_N"/>
    <property type="match status" value="1"/>
</dbReference>
<evidence type="ECO:0000313" key="5">
    <source>
        <dbReference type="EMBL" id="KHJ84821.1"/>
    </source>
</evidence>
<keyword evidence="1" id="KW-0677">Repeat</keyword>
<keyword evidence="5" id="KW-0176">Collagen</keyword>
<feature type="region of interest" description="Disordered" evidence="2">
    <location>
        <begin position="77"/>
        <end position="166"/>
    </location>
</feature>
<name>A0A0B1SLQ5_OESDE</name>
<dbReference type="AlphaFoldDB" id="A0A0B1SLQ5"/>
<protein>
    <submittedName>
        <fullName evidence="5">Nematode cuticle collagen domain protein</fullName>
    </submittedName>
</protein>
<feature type="compositionally biased region" description="Low complexity" evidence="2">
    <location>
        <begin position="104"/>
        <end position="128"/>
    </location>
</feature>
<dbReference type="GO" id="GO:0005581">
    <property type="term" value="C:collagen trimer"/>
    <property type="evidence" value="ECO:0007669"/>
    <property type="project" value="UniProtKB-KW"/>
</dbReference>
<dbReference type="PANTHER" id="PTHR24637:SF310">
    <property type="entry name" value="NEMATODE CUTICLE COLLAGEN N-TERMINAL DOMAIN-CONTAINING PROTEIN"/>
    <property type="match status" value="1"/>
</dbReference>
<dbReference type="EMBL" id="KN566585">
    <property type="protein sequence ID" value="KHJ84821.1"/>
    <property type="molecule type" value="Genomic_DNA"/>
</dbReference>
<organism evidence="5 6">
    <name type="scientific">Oesophagostomum dentatum</name>
    <name type="common">Nodular worm</name>
    <dbReference type="NCBI Taxonomy" id="61180"/>
    <lineage>
        <taxon>Eukaryota</taxon>
        <taxon>Metazoa</taxon>
        <taxon>Ecdysozoa</taxon>
        <taxon>Nematoda</taxon>
        <taxon>Chromadorea</taxon>
        <taxon>Rhabditida</taxon>
        <taxon>Rhabditina</taxon>
        <taxon>Rhabditomorpha</taxon>
        <taxon>Strongyloidea</taxon>
        <taxon>Strongylidae</taxon>
        <taxon>Oesophagostomum</taxon>
    </lineage>
</organism>
<feature type="compositionally biased region" description="Pro residues" evidence="2">
    <location>
        <begin position="129"/>
        <end position="148"/>
    </location>
</feature>
<sequence length="166" mass="17344">MIGDVKHWEAEAVALRKMAFFAVALSTVATLVTVISVPMLYNYMQHMQSVMQNEVEFCKSRSGNIWREVTRTQVLRKADHARSKRQAGGCCGCGVSPQGPPGPRGQDGQPGQDGRPGNPGRNGPDGQPATPPGMRPPCYNCPPGPPGPSGTQGSPGPVGKPGGPGS</sequence>
<proteinExistence type="predicted"/>
<feature type="transmembrane region" description="Helical" evidence="3">
    <location>
        <begin position="20"/>
        <end position="41"/>
    </location>
</feature>
<evidence type="ECO:0000256" key="1">
    <source>
        <dbReference type="ARBA" id="ARBA00022737"/>
    </source>
</evidence>
<dbReference type="InterPro" id="IPR002486">
    <property type="entry name" value="Col_cuticle_N"/>
</dbReference>
<reference evidence="5 6" key="1">
    <citation type="submission" date="2014-03" db="EMBL/GenBank/DDBJ databases">
        <title>Draft genome of the hookworm Oesophagostomum dentatum.</title>
        <authorList>
            <person name="Mitreva M."/>
        </authorList>
    </citation>
    <scope>NUCLEOTIDE SEQUENCE [LARGE SCALE GENOMIC DNA]</scope>
    <source>
        <strain evidence="5 6">OD-Hann</strain>
    </source>
</reference>
<dbReference type="Proteomes" id="UP000053660">
    <property type="component" value="Unassembled WGS sequence"/>
</dbReference>
<evidence type="ECO:0000256" key="3">
    <source>
        <dbReference type="SAM" id="Phobius"/>
    </source>
</evidence>
<keyword evidence="3" id="KW-0812">Transmembrane</keyword>
<feature type="domain" description="Nematode cuticle collagen N-terminal" evidence="4">
    <location>
        <begin position="17"/>
        <end position="69"/>
    </location>
</feature>
<dbReference type="SMART" id="SM01088">
    <property type="entry name" value="Col_cuticle_N"/>
    <property type="match status" value="1"/>
</dbReference>
<feature type="non-terminal residue" evidence="5">
    <location>
        <position position="166"/>
    </location>
</feature>
<evidence type="ECO:0000259" key="4">
    <source>
        <dbReference type="SMART" id="SM01088"/>
    </source>
</evidence>
<accession>A0A0B1SLQ5</accession>
<dbReference type="PANTHER" id="PTHR24637">
    <property type="entry name" value="COLLAGEN"/>
    <property type="match status" value="1"/>
</dbReference>
<dbReference type="GO" id="GO:0042302">
    <property type="term" value="F:structural constituent of cuticle"/>
    <property type="evidence" value="ECO:0007669"/>
    <property type="project" value="InterPro"/>
</dbReference>
<evidence type="ECO:0000256" key="2">
    <source>
        <dbReference type="SAM" id="MobiDB-lite"/>
    </source>
</evidence>
<dbReference type="OrthoDB" id="5872583at2759"/>
<keyword evidence="6" id="KW-1185">Reference proteome</keyword>
<evidence type="ECO:0000313" key="6">
    <source>
        <dbReference type="Proteomes" id="UP000053660"/>
    </source>
</evidence>
<keyword evidence="3" id="KW-1133">Transmembrane helix</keyword>